<dbReference type="STRING" id="137246.A0A401TKY4"/>
<comment type="caution">
    <text evidence="1">The sequence shown here is derived from an EMBL/GenBank/DDBJ whole genome shotgun (WGS) entry which is preliminary data.</text>
</comment>
<accession>A0A401TKY4</accession>
<name>A0A401TKY4_CHIPU</name>
<dbReference type="OrthoDB" id="20872at2759"/>
<dbReference type="AlphaFoldDB" id="A0A401TKY4"/>
<gene>
    <name evidence="1" type="ORF">chiPu_0027479</name>
</gene>
<organism evidence="1 2">
    <name type="scientific">Chiloscyllium punctatum</name>
    <name type="common">Brownbanded bambooshark</name>
    <name type="synonym">Hemiscyllium punctatum</name>
    <dbReference type="NCBI Taxonomy" id="137246"/>
    <lineage>
        <taxon>Eukaryota</taxon>
        <taxon>Metazoa</taxon>
        <taxon>Chordata</taxon>
        <taxon>Craniata</taxon>
        <taxon>Vertebrata</taxon>
        <taxon>Chondrichthyes</taxon>
        <taxon>Elasmobranchii</taxon>
        <taxon>Galeomorphii</taxon>
        <taxon>Galeoidea</taxon>
        <taxon>Orectolobiformes</taxon>
        <taxon>Hemiscylliidae</taxon>
        <taxon>Chiloscyllium</taxon>
    </lineage>
</organism>
<proteinExistence type="predicted"/>
<reference evidence="1 2" key="1">
    <citation type="journal article" date="2018" name="Nat. Ecol. Evol.">
        <title>Shark genomes provide insights into elasmobranch evolution and the origin of vertebrates.</title>
        <authorList>
            <person name="Hara Y"/>
            <person name="Yamaguchi K"/>
            <person name="Onimaru K"/>
            <person name="Kadota M"/>
            <person name="Koyanagi M"/>
            <person name="Keeley SD"/>
            <person name="Tatsumi K"/>
            <person name="Tanaka K"/>
            <person name="Motone F"/>
            <person name="Kageyama Y"/>
            <person name="Nozu R"/>
            <person name="Adachi N"/>
            <person name="Nishimura O"/>
            <person name="Nakagawa R"/>
            <person name="Tanegashima C"/>
            <person name="Kiyatake I"/>
            <person name="Matsumoto R"/>
            <person name="Murakumo K"/>
            <person name="Nishida K"/>
            <person name="Terakita A"/>
            <person name="Kuratani S"/>
            <person name="Sato K"/>
            <person name="Hyodo S Kuraku.S."/>
        </authorList>
    </citation>
    <scope>NUCLEOTIDE SEQUENCE [LARGE SCALE GENOMIC DNA]</scope>
</reference>
<protein>
    <submittedName>
        <fullName evidence="1">Uncharacterized protein</fullName>
    </submittedName>
</protein>
<dbReference type="Proteomes" id="UP000287033">
    <property type="component" value="Unassembled WGS sequence"/>
</dbReference>
<evidence type="ECO:0000313" key="1">
    <source>
        <dbReference type="EMBL" id="GCC43297.1"/>
    </source>
</evidence>
<dbReference type="EMBL" id="BEZZ01105082">
    <property type="protein sequence ID" value="GCC43297.1"/>
    <property type="molecule type" value="Genomic_DNA"/>
</dbReference>
<evidence type="ECO:0000313" key="2">
    <source>
        <dbReference type="Proteomes" id="UP000287033"/>
    </source>
</evidence>
<sequence length="47" mass="5177">TDTNASYLRAARAGNLEKALDYIKAGVDINICNQVCAVCVHFQFDLM</sequence>
<feature type="non-terminal residue" evidence="1">
    <location>
        <position position="1"/>
    </location>
</feature>
<keyword evidence="2" id="KW-1185">Reference proteome</keyword>